<accession>A0ABD2WD82</accession>
<feature type="coiled-coil region" evidence="1">
    <location>
        <begin position="202"/>
        <end position="232"/>
    </location>
</feature>
<organism evidence="2 3">
    <name type="scientific">Trichogramma kaykai</name>
    <dbReference type="NCBI Taxonomy" id="54128"/>
    <lineage>
        <taxon>Eukaryota</taxon>
        <taxon>Metazoa</taxon>
        <taxon>Ecdysozoa</taxon>
        <taxon>Arthropoda</taxon>
        <taxon>Hexapoda</taxon>
        <taxon>Insecta</taxon>
        <taxon>Pterygota</taxon>
        <taxon>Neoptera</taxon>
        <taxon>Endopterygota</taxon>
        <taxon>Hymenoptera</taxon>
        <taxon>Apocrita</taxon>
        <taxon>Proctotrupomorpha</taxon>
        <taxon>Chalcidoidea</taxon>
        <taxon>Trichogrammatidae</taxon>
        <taxon>Trichogramma</taxon>
    </lineage>
</organism>
<evidence type="ECO:0000313" key="2">
    <source>
        <dbReference type="EMBL" id="KAL3390858.1"/>
    </source>
</evidence>
<proteinExistence type="predicted"/>
<keyword evidence="1" id="KW-0175">Coiled coil</keyword>
<comment type="caution">
    <text evidence="2">The sequence shown here is derived from an EMBL/GenBank/DDBJ whole genome shotgun (WGS) entry which is preliminary data.</text>
</comment>
<protein>
    <submittedName>
        <fullName evidence="2">Uncharacterized protein</fullName>
    </submittedName>
</protein>
<sequence>MNQLIQLEIEEVEPFNTRQHVAASSPNADHQNTISNEVLDYKKITQLRKELEESNTSHANASNRENRAYSESDNAFDIFRVHDKIFNYNEEKKTDELEYDSIGRVHLGFNVFCNAVAYNDAFKGKDAYKCLYTLSRGVYGLEKLSQMCVRSQMNTVGKEELHPLKKFAIERKVYAFMRCKDFTLSQIDNFLDGLNTAHGRVMTSAKTALKNQEKRKEKEKEINQRISDMENQINLQNT</sequence>
<reference evidence="2 3" key="1">
    <citation type="journal article" date="2024" name="bioRxiv">
        <title>A reference genome for Trichogramma kaykai: A tiny desert-dwelling parasitoid wasp with competing sex-ratio distorters.</title>
        <authorList>
            <person name="Culotta J."/>
            <person name="Lindsey A.R."/>
        </authorList>
    </citation>
    <scope>NUCLEOTIDE SEQUENCE [LARGE SCALE GENOMIC DNA]</scope>
    <source>
        <strain evidence="2 3">KSX58</strain>
    </source>
</reference>
<evidence type="ECO:0000256" key="1">
    <source>
        <dbReference type="SAM" id="Coils"/>
    </source>
</evidence>
<evidence type="ECO:0000313" key="3">
    <source>
        <dbReference type="Proteomes" id="UP001627154"/>
    </source>
</evidence>
<dbReference type="EMBL" id="JBJJXI010000114">
    <property type="protein sequence ID" value="KAL3390858.1"/>
    <property type="molecule type" value="Genomic_DNA"/>
</dbReference>
<dbReference type="Proteomes" id="UP001627154">
    <property type="component" value="Unassembled WGS sequence"/>
</dbReference>
<keyword evidence="3" id="KW-1185">Reference proteome</keyword>
<gene>
    <name evidence="2" type="ORF">TKK_014325</name>
</gene>
<name>A0ABD2WD82_9HYME</name>
<dbReference type="AlphaFoldDB" id="A0ABD2WD82"/>